<proteinExistence type="predicted"/>
<evidence type="ECO:0000313" key="2">
    <source>
        <dbReference type="EMBL" id="ABP64253.1"/>
    </source>
</evidence>
<accession>A4XE92</accession>
<dbReference type="HOGENOM" id="CLU_177734_0_0_5"/>
<gene>
    <name evidence="2" type="ordered locus">Saro_4012</name>
</gene>
<keyword evidence="1" id="KW-0812">Transmembrane</keyword>
<organism evidence="2 3">
    <name type="scientific">Novosphingobium aromaticivorans (strain ATCC 700278 / DSM 12444 / CCUG 56034 / CIP 105152 / NBRC 16084 / F199)</name>
    <dbReference type="NCBI Taxonomy" id="279238"/>
    <lineage>
        <taxon>Bacteria</taxon>
        <taxon>Pseudomonadati</taxon>
        <taxon>Pseudomonadota</taxon>
        <taxon>Alphaproteobacteria</taxon>
        <taxon>Sphingomonadales</taxon>
        <taxon>Sphingomonadaceae</taxon>
        <taxon>Novosphingobium</taxon>
    </lineage>
</organism>
<evidence type="ECO:0000313" key="3">
    <source>
        <dbReference type="Proteomes" id="UP000009134"/>
    </source>
</evidence>
<dbReference type="NCBIfam" id="TIGR02762">
    <property type="entry name" value="TraL_TIGR"/>
    <property type="match status" value="1"/>
</dbReference>
<dbReference type="EMBL" id="CP000676">
    <property type="protein sequence ID" value="ABP64253.1"/>
    <property type="molecule type" value="Genomic_DNA"/>
</dbReference>
<reference evidence="2 3" key="1">
    <citation type="submission" date="2007-04" db="EMBL/GenBank/DDBJ databases">
        <title>Complete sequence of plasmid pNL1 of Novosphingobium aromaticivorans DSM 12444.</title>
        <authorList>
            <consortium name="US DOE Joint Genome Institute"/>
            <person name="Copeland A."/>
            <person name="Lucas S."/>
            <person name="Lapidus A."/>
            <person name="Barry K."/>
            <person name="Detter J.C."/>
            <person name="Glavina del Rio T."/>
            <person name="Hammon N."/>
            <person name="Israni S."/>
            <person name="Dalin E."/>
            <person name="Tice H."/>
            <person name="Pitluck S."/>
            <person name="Chertkov O."/>
            <person name="Han C."/>
            <person name="Thomson S."/>
            <person name="Schmutz J."/>
            <person name="Larimer F."/>
            <person name="Land M."/>
            <person name="Kyrpides N."/>
            <person name="Ivanova N."/>
            <person name="Fredrickson J."/>
            <person name="Romine M.F."/>
            <person name="Richardson P."/>
        </authorList>
    </citation>
    <scope>NUCLEOTIDE SEQUENCE [LARGE SCALE GENOMIC DNA]</scope>
    <source>
        <strain evidence="3">ATCC 700278 / DSM 12444 / CCUG 56034 / CIP 105152 / NBRC 16084 / F199</strain>
        <plasmid evidence="2 3">pNL1</plasmid>
    </source>
</reference>
<dbReference type="AlphaFoldDB" id="A4XE92"/>
<keyword evidence="2" id="KW-0614">Plasmid</keyword>
<name>A4XE92_NOVAD</name>
<dbReference type="Proteomes" id="UP000009134">
    <property type="component" value="Plasmid pNL1"/>
</dbReference>
<dbReference type="Pfam" id="PF07178">
    <property type="entry name" value="TraL"/>
    <property type="match status" value="1"/>
</dbReference>
<keyword evidence="3" id="KW-1185">Reference proteome</keyword>
<feature type="transmembrane region" description="Helical" evidence="1">
    <location>
        <begin position="27"/>
        <end position="55"/>
    </location>
</feature>
<dbReference type="InterPro" id="IPR009838">
    <property type="entry name" value="T4SS_TraL"/>
</dbReference>
<protein>
    <submittedName>
        <fullName evidence="2">TraL family protein</fullName>
    </submittedName>
</protein>
<keyword evidence="1" id="KW-1133">Transmembrane helix</keyword>
<dbReference type="KEGG" id="nar:Saro_4012"/>
<geneLocation type="plasmid" evidence="2 3">
    <name>pNL1</name>
</geneLocation>
<keyword evidence="1" id="KW-0472">Membrane</keyword>
<evidence type="ECO:0000256" key="1">
    <source>
        <dbReference type="SAM" id="Phobius"/>
    </source>
</evidence>
<dbReference type="GO" id="GO:0019867">
    <property type="term" value="C:outer membrane"/>
    <property type="evidence" value="ECO:0007669"/>
    <property type="project" value="InterPro"/>
</dbReference>
<sequence length="97" mass="11021">MSFMNRYTVPAHLDDPELIGFWTLDEFLAMIVPFAWGILSQHIFIGLCSSVLAWWGLRKLKAGRAVSWIIHSAYWYLPGAFMGLRATPPSHLRLMAG</sequence>